<evidence type="ECO:0000313" key="12">
    <source>
        <dbReference type="EMBL" id="CCH60981.1"/>
    </source>
</evidence>
<dbReference type="GO" id="GO:0010494">
    <property type="term" value="C:cytoplasmic stress granule"/>
    <property type="evidence" value="ECO:0007669"/>
    <property type="project" value="UniProtKB-SubCell"/>
</dbReference>
<evidence type="ECO:0000313" key="13">
    <source>
        <dbReference type="Proteomes" id="UP000002866"/>
    </source>
</evidence>
<dbReference type="InterPro" id="IPR035979">
    <property type="entry name" value="RBD_domain_sf"/>
</dbReference>
<keyword evidence="6" id="KW-0677">Repeat</keyword>
<dbReference type="FunCoup" id="I2H3M9">
    <property type="interactions" value="495"/>
</dbReference>
<keyword evidence="13" id="KW-1185">Reference proteome</keyword>
<dbReference type="SUPFAM" id="SSF54928">
    <property type="entry name" value="RNA-binding domain, RBD"/>
    <property type="match status" value="3"/>
</dbReference>
<evidence type="ECO:0000256" key="5">
    <source>
        <dbReference type="ARBA" id="ARBA00022553"/>
    </source>
</evidence>
<evidence type="ECO:0000256" key="6">
    <source>
        <dbReference type="ARBA" id="ARBA00022737"/>
    </source>
</evidence>
<evidence type="ECO:0000256" key="8">
    <source>
        <dbReference type="ARBA" id="ARBA00023242"/>
    </source>
</evidence>
<comment type="subcellular location">
    <subcellularLocation>
        <location evidence="2">Cytoplasm</location>
        <location evidence="2">P-body</location>
    </subcellularLocation>
    <subcellularLocation>
        <location evidence="3">Cytoplasm</location>
        <location evidence="3">Stress granule</location>
    </subcellularLocation>
    <subcellularLocation>
        <location evidence="1">Nucleus</location>
    </subcellularLocation>
</comment>
<dbReference type="Pfam" id="PF00076">
    <property type="entry name" value="RRM_1"/>
    <property type="match status" value="3"/>
</dbReference>
<dbReference type="CDD" id="cd21607">
    <property type="entry name" value="RRM3_HRB1_GBP2"/>
    <property type="match status" value="1"/>
</dbReference>
<feature type="region of interest" description="Disordered" evidence="10">
    <location>
        <begin position="297"/>
        <end position="339"/>
    </location>
</feature>
<feature type="compositionally biased region" description="Basic and acidic residues" evidence="10">
    <location>
        <begin position="1"/>
        <end position="13"/>
    </location>
</feature>
<evidence type="ECO:0000256" key="10">
    <source>
        <dbReference type="SAM" id="MobiDB-lite"/>
    </source>
</evidence>
<feature type="domain" description="RRM" evidence="11">
    <location>
        <begin position="97"/>
        <end position="173"/>
    </location>
</feature>
<feature type="domain" description="RRM" evidence="11">
    <location>
        <begin position="350"/>
        <end position="427"/>
    </location>
</feature>
<dbReference type="GO" id="GO:0000932">
    <property type="term" value="C:P-body"/>
    <property type="evidence" value="ECO:0007669"/>
    <property type="project" value="UniProtKB-SubCell"/>
</dbReference>
<dbReference type="GO" id="GO:0071028">
    <property type="term" value="P:nuclear mRNA surveillance"/>
    <property type="evidence" value="ECO:0007669"/>
    <property type="project" value="UniProtKB-ARBA"/>
</dbReference>
<dbReference type="SMART" id="SM00360">
    <property type="entry name" value="RRM"/>
    <property type="match status" value="3"/>
</dbReference>
<evidence type="ECO:0000256" key="7">
    <source>
        <dbReference type="ARBA" id="ARBA00022884"/>
    </source>
</evidence>
<dbReference type="eggNOG" id="KOG0118">
    <property type="taxonomic scope" value="Eukaryota"/>
</dbReference>
<evidence type="ECO:0000259" key="11">
    <source>
        <dbReference type="PROSITE" id="PS50102"/>
    </source>
</evidence>
<dbReference type="InterPro" id="IPR000504">
    <property type="entry name" value="RRM_dom"/>
</dbReference>
<dbReference type="InterPro" id="IPR012677">
    <property type="entry name" value="Nucleotide-bd_a/b_plait_sf"/>
</dbReference>
<dbReference type="Proteomes" id="UP000002866">
    <property type="component" value="Chromosome 4"/>
</dbReference>
<dbReference type="PROSITE" id="PS50102">
    <property type="entry name" value="RRM"/>
    <property type="match status" value="3"/>
</dbReference>
<evidence type="ECO:0000256" key="4">
    <source>
        <dbReference type="ARBA" id="ARBA00022490"/>
    </source>
</evidence>
<dbReference type="InParanoid" id="I2H3M9"/>
<feature type="compositionally biased region" description="Low complexity" evidence="10">
    <location>
        <begin position="304"/>
        <end position="319"/>
    </location>
</feature>
<evidence type="ECO:0000256" key="9">
    <source>
        <dbReference type="PROSITE-ProRule" id="PRU00176"/>
    </source>
</evidence>
<name>I2H3M9_HENB6</name>
<dbReference type="OMA" id="TNAADAW"/>
<feature type="compositionally biased region" description="Low complexity" evidence="10">
    <location>
        <begin position="30"/>
        <end position="42"/>
    </location>
</feature>
<dbReference type="GO" id="GO:0005634">
    <property type="term" value="C:nucleus"/>
    <property type="evidence" value="ECO:0007669"/>
    <property type="project" value="UniProtKB-SubCell"/>
</dbReference>
<dbReference type="GO" id="GO:0003682">
    <property type="term" value="F:chromatin binding"/>
    <property type="evidence" value="ECO:0007669"/>
    <property type="project" value="UniProtKB-ARBA"/>
</dbReference>
<proteinExistence type="predicted"/>
<feature type="compositionally biased region" description="Basic and acidic residues" evidence="10">
    <location>
        <begin position="321"/>
        <end position="338"/>
    </location>
</feature>
<accession>I2H3M9</accession>
<dbReference type="PANTHER" id="PTHR23003">
    <property type="entry name" value="RNA RECOGNITION MOTIF RRM DOMAIN CONTAINING PROTEIN"/>
    <property type="match status" value="1"/>
</dbReference>
<keyword evidence="4" id="KW-0963">Cytoplasm</keyword>
<dbReference type="Gene3D" id="3.30.70.330">
    <property type="match status" value="3"/>
</dbReference>
<dbReference type="KEGG" id="tbl:TBLA_0D04850"/>
<dbReference type="EMBL" id="HE806319">
    <property type="protein sequence ID" value="CCH60981.1"/>
    <property type="molecule type" value="Genomic_DNA"/>
</dbReference>
<dbReference type="OrthoDB" id="1049195at2759"/>
<feature type="domain" description="RRM" evidence="11">
    <location>
        <begin position="224"/>
        <end position="301"/>
    </location>
</feature>
<evidence type="ECO:0000256" key="1">
    <source>
        <dbReference type="ARBA" id="ARBA00004123"/>
    </source>
</evidence>
<feature type="compositionally biased region" description="Basic and acidic residues" evidence="10">
    <location>
        <begin position="177"/>
        <end position="218"/>
    </location>
</feature>
<evidence type="ECO:0000256" key="2">
    <source>
        <dbReference type="ARBA" id="ARBA00004201"/>
    </source>
</evidence>
<feature type="region of interest" description="Disordered" evidence="10">
    <location>
        <begin position="1"/>
        <end position="78"/>
    </location>
</feature>
<sequence>MDRGRRDRDDRSRYSSRRPTRYNNGDSQRDSSYSRGYSNYSRDQSSRGRRDYYNDRPRQPHGRFGGRQRSSRGDYGPLLSRELDSTYEEKVNRNYSNSVFVGNLTFDTQPGDLKDYFSQVGDVIRADIITSKGHHRGMGTVEFSNPEAVDAAISKLDGSYLLDRQIFVRQDNPPPEGTRERRQPPRERNSRDSRDRDASRGRDRDIGRGRERGDHIPKHEQEGYEIFVANVPFATTWQTLKDLFKETGDVLRADVELDRDGYSRGFGIVIMATKEDMERSIERFNGYELEGRKLDVRAGHGRKSPSSSSHEYDSYYNDSAARSDSRKQERSDGVHRQFTEGVVGGGERSNLIYCSNLPFTTARSDLYDLFGTIGQITNTDLKYDSDGKPTGIAIVEYDNIEDADICIDRLNNYTYGGCDLDISYGIRQD</sequence>
<reference evidence="12 13" key="1">
    <citation type="journal article" date="2011" name="Proc. Natl. Acad. Sci. U.S.A.">
        <title>Evolutionary erosion of yeast sex chromosomes by mating-type switching accidents.</title>
        <authorList>
            <person name="Gordon J.L."/>
            <person name="Armisen D."/>
            <person name="Proux-Wera E."/>
            <person name="Oheigeartaigh S.S."/>
            <person name="Byrne K.P."/>
            <person name="Wolfe K.H."/>
        </authorList>
    </citation>
    <scope>NUCLEOTIDE SEQUENCE [LARGE SCALE GENOMIC DNA]</scope>
    <source>
        <strain evidence="13">ATCC 34711 / CBS 6284 / DSM 70876 / NBRC 10599 / NRRL Y-10934 / UCD 77-7</strain>
    </source>
</reference>
<dbReference type="STRING" id="1071380.I2H3M9"/>
<dbReference type="FunFam" id="3.30.70.330:FF:000508">
    <property type="entry name" value="Protein HRB1"/>
    <property type="match status" value="1"/>
</dbReference>
<dbReference type="GO" id="GO:0003729">
    <property type="term" value="F:mRNA binding"/>
    <property type="evidence" value="ECO:0007669"/>
    <property type="project" value="UniProtKB-ARBA"/>
</dbReference>
<protein>
    <recommendedName>
        <fullName evidence="11">RRM domain-containing protein</fullName>
    </recommendedName>
</protein>
<dbReference type="RefSeq" id="XP_004180500.1">
    <property type="nucleotide sequence ID" value="XM_004180452.1"/>
</dbReference>
<dbReference type="AlphaFoldDB" id="I2H3M9"/>
<keyword evidence="8" id="KW-0539">Nucleus</keyword>
<evidence type="ECO:0000256" key="3">
    <source>
        <dbReference type="ARBA" id="ARBA00004210"/>
    </source>
</evidence>
<keyword evidence="5" id="KW-0597">Phosphoprotein</keyword>
<gene>
    <name evidence="12" type="primary">TBLA0D04850</name>
    <name evidence="12" type="ORF">TBLA_0D04850</name>
</gene>
<feature type="compositionally biased region" description="Basic and acidic residues" evidence="10">
    <location>
        <begin position="44"/>
        <end position="58"/>
    </location>
</feature>
<dbReference type="GeneID" id="14496017"/>
<organism evidence="12 13">
    <name type="scientific">Henningerozyma blattae (strain ATCC 34711 / CBS 6284 / DSM 70876 / NBRC 10599 / NRRL Y-10934 / UCD 77-7)</name>
    <name type="common">Yeast</name>
    <name type="synonym">Tetrapisispora blattae</name>
    <dbReference type="NCBI Taxonomy" id="1071380"/>
    <lineage>
        <taxon>Eukaryota</taxon>
        <taxon>Fungi</taxon>
        <taxon>Dikarya</taxon>
        <taxon>Ascomycota</taxon>
        <taxon>Saccharomycotina</taxon>
        <taxon>Saccharomycetes</taxon>
        <taxon>Saccharomycetales</taxon>
        <taxon>Saccharomycetaceae</taxon>
        <taxon>Henningerozyma</taxon>
    </lineage>
</organism>
<keyword evidence="7 9" id="KW-0694">RNA-binding</keyword>
<dbReference type="CDD" id="cd21606">
    <property type="entry name" value="RRM2_HRB1_GBP2"/>
    <property type="match status" value="1"/>
</dbReference>
<dbReference type="PANTHER" id="PTHR23003:SF3">
    <property type="entry name" value="FI21236P1-RELATED"/>
    <property type="match status" value="1"/>
</dbReference>
<feature type="compositionally biased region" description="Basic residues" evidence="10">
    <location>
        <begin position="59"/>
        <end position="70"/>
    </location>
</feature>
<feature type="region of interest" description="Disordered" evidence="10">
    <location>
        <begin position="165"/>
        <end position="218"/>
    </location>
</feature>
<dbReference type="HOGENOM" id="CLU_026447_2_0_1"/>
<dbReference type="InterPro" id="IPR050374">
    <property type="entry name" value="RRT5_SRSF_SR"/>
</dbReference>